<proteinExistence type="predicted"/>
<dbReference type="Pfam" id="PF04940">
    <property type="entry name" value="BLUF"/>
    <property type="match status" value="1"/>
</dbReference>
<dbReference type="GO" id="GO:0071949">
    <property type="term" value="F:FAD binding"/>
    <property type="evidence" value="ECO:0007669"/>
    <property type="project" value="InterPro"/>
</dbReference>
<organism evidence="2">
    <name type="scientific">Salinispirillum sp. LH 10-3-1</name>
    <dbReference type="NCBI Taxonomy" id="2952525"/>
    <lineage>
        <taxon>Bacteria</taxon>
        <taxon>Pseudomonadati</taxon>
        <taxon>Pseudomonadota</taxon>
        <taxon>Gammaproteobacteria</taxon>
        <taxon>Oceanospirillales</taxon>
        <taxon>Saccharospirillaceae</taxon>
        <taxon>Salinispirillum</taxon>
    </lineage>
</organism>
<evidence type="ECO:0000313" key="2">
    <source>
        <dbReference type="EMBL" id="WLD58607.1"/>
    </source>
</evidence>
<dbReference type="SMART" id="SM01034">
    <property type="entry name" value="BLUF"/>
    <property type="match status" value="1"/>
</dbReference>
<feature type="domain" description="BLUF" evidence="1">
    <location>
        <begin position="5"/>
        <end position="101"/>
    </location>
</feature>
<dbReference type="InterPro" id="IPR036046">
    <property type="entry name" value="Acylphosphatase-like_dom_sf"/>
</dbReference>
<protein>
    <submittedName>
        <fullName evidence="2">BLUF domain-containing protein</fullName>
    </submittedName>
</protein>
<reference evidence="2" key="1">
    <citation type="submission" date="2022-07" db="EMBL/GenBank/DDBJ databases">
        <title>Complete genome sequence of Salinispirillum sp. LH10-3-1 capable of multiple carbohydrate inversion isolated from a soda lake.</title>
        <authorList>
            <person name="Liu J."/>
            <person name="Zhai Y."/>
            <person name="Zhang H."/>
            <person name="Yang H."/>
            <person name="Qu J."/>
            <person name="Li J."/>
        </authorList>
    </citation>
    <scope>NUCLEOTIDE SEQUENCE</scope>
    <source>
        <strain evidence="2">LH 10-3-1</strain>
    </source>
</reference>
<sequence length="169" mass="19177">MSEPLVQLTYASQATFTSHQQGGVETEVARILLQSRRNNPKQKLGGVLHFGNGYFFQCLEGERDTVNAAYERIAKDPRHTRVQMLGFNTLQRRRFKDWSMKYVALDSDIQALLAAHKLKAFDPYLFEPELIVKLIDLFAGAADDEGYAPANPDYNKAKPSWWARLLGKG</sequence>
<name>A0AB38YH42_9GAMM</name>
<dbReference type="InterPro" id="IPR007024">
    <property type="entry name" value="BLUF_domain"/>
</dbReference>
<dbReference type="PROSITE" id="PS50925">
    <property type="entry name" value="BLUF"/>
    <property type="match status" value="1"/>
</dbReference>
<dbReference type="EMBL" id="CP101717">
    <property type="protein sequence ID" value="WLD58607.1"/>
    <property type="molecule type" value="Genomic_DNA"/>
</dbReference>
<evidence type="ECO:0000259" key="1">
    <source>
        <dbReference type="PROSITE" id="PS50925"/>
    </source>
</evidence>
<dbReference type="AlphaFoldDB" id="A0AB38YH42"/>
<gene>
    <name evidence="2" type="ORF">NFC81_02140</name>
</gene>
<dbReference type="Gene3D" id="3.30.70.100">
    <property type="match status" value="1"/>
</dbReference>
<dbReference type="SUPFAM" id="SSF54975">
    <property type="entry name" value="Acylphosphatase/BLUF domain-like"/>
    <property type="match status" value="1"/>
</dbReference>
<dbReference type="GO" id="GO:0009882">
    <property type="term" value="F:blue light photoreceptor activity"/>
    <property type="evidence" value="ECO:0007669"/>
    <property type="project" value="InterPro"/>
</dbReference>
<accession>A0AB38YH42</accession>
<dbReference type="RefSeq" id="WP_304995893.1">
    <property type="nucleotide sequence ID" value="NZ_CP101717.1"/>
</dbReference>